<dbReference type="GO" id="GO:0005576">
    <property type="term" value="C:extracellular region"/>
    <property type="evidence" value="ECO:0007669"/>
    <property type="project" value="UniProtKB-SubCell"/>
</dbReference>
<keyword evidence="6" id="KW-0720">Serine protease</keyword>
<feature type="domain" description="Peptidase S1" evidence="9">
    <location>
        <begin position="1"/>
        <end position="207"/>
    </location>
</feature>
<dbReference type="eggNOG" id="KOG3627">
    <property type="taxonomic scope" value="Eukaryota"/>
</dbReference>
<evidence type="ECO:0000256" key="1">
    <source>
        <dbReference type="ARBA" id="ARBA00004613"/>
    </source>
</evidence>
<gene>
    <name evidence="10" type="ORF">DAPPUDRAFT_43928</name>
</gene>
<evidence type="ECO:0000259" key="9">
    <source>
        <dbReference type="PROSITE" id="PS50240"/>
    </source>
</evidence>
<evidence type="ECO:0000256" key="7">
    <source>
        <dbReference type="ARBA" id="ARBA00023145"/>
    </source>
</evidence>
<dbReference type="CDD" id="cd00190">
    <property type="entry name" value="Tryp_SPc"/>
    <property type="match status" value="1"/>
</dbReference>
<dbReference type="OrthoDB" id="6362497at2759"/>
<keyword evidence="8" id="KW-1015">Disulfide bond</keyword>
<dbReference type="InterPro" id="IPR018114">
    <property type="entry name" value="TRYPSIN_HIS"/>
</dbReference>
<keyword evidence="3" id="KW-0645">Protease</keyword>
<evidence type="ECO:0000313" key="10">
    <source>
        <dbReference type="EMBL" id="EFX87135.1"/>
    </source>
</evidence>
<feature type="non-terminal residue" evidence="10">
    <location>
        <position position="1"/>
    </location>
</feature>
<dbReference type="InterPro" id="IPR009003">
    <property type="entry name" value="Peptidase_S1_PA"/>
</dbReference>
<reference evidence="10 11" key="1">
    <citation type="journal article" date="2011" name="Science">
        <title>The ecoresponsive genome of Daphnia pulex.</title>
        <authorList>
            <person name="Colbourne J.K."/>
            <person name="Pfrender M.E."/>
            <person name="Gilbert D."/>
            <person name="Thomas W.K."/>
            <person name="Tucker A."/>
            <person name="Oakley T.H."/>
            <person name="Tokishita S."/>
            <person name="Aerts A."/>
            <person name="Arnold G.J."/>
            <person name="Basu M.K."/>
            <person name="Bauer D.J."/>
            <person name="Caceres C.E."/>
            <person name="Carmel L."/>
            <person name="Casola C."/>
            <person name="Choi J.H."/>
            <person name="Detter J.C."/>
            <person name="Dong Q."/>
            <person name="Dusheyko S."/>
            <person name="Eads B.D."/>
            <person name="Frohlich T."/>
            <person name="Geiler-Samerotte K.A."/>
            <person name="Gerlach D."/>
            <person name="Hatcher P."/>
            <person name="Jogdeo S."/>
            <person name="Krijgsveld J."/>
            <person name="Kriventseva E.V."/>
            <person name="Kultz D."/>
            <person name="Laforsch C."/>
            <person name="Lindquist E."/>
            <person name="Lopez J."/>
            <person name="Manak J.R."/>
            <person name="Muller J."/>
            <person name="Pangilinan J."/>
            <person name="Patwardhan R.P."/>
            <person name="Pitluck S."/>
            <person name="Pritham E.J."/>
            <person name="Rechtsteiner A."/>
            <person name="Rho M."/>
            <person name="Rogozin I.B."/>
            <person name="Sakarya O."/>
            <person name="Salamov A."/>
            <person name="Schaack S."/>
            <person name="Shapiro H."/>
            <person name="Shiga Y."/>
            <person name="Skalitzky C."/>
            <person name="Smith Z."/>
            <person name="Souvorov A."/>
            <person name="Sung W."/>
            <person name="Tang Z."/>
            <person name="Tsuchiya D."/>
            <person name="Tu H."/>
            <person name="Vos H."/>
            <person name="Wang M."/>
            <person name="Wolf Y.I."/>
            <person name="Yamagata H."/>
            <person name="Yamada T."/>
            <person name="Ye Y."/>
            <person name="Shaw J.R."/>
            <person name="Andrews J."/>
            <person name="Crease T.J."/>
            <person name="Tang H."/>
            <person name="Lucas S.M."/>
            <person name="Robertson H.M."/>
            <person name="Bork P."/>
            <person name="Koonin E.V."/>
            <person name="Zdobnov E.M."/>
            <person name="Grigoriev I.V."/>
            <person name="Lynch M."/>
            <person name="Boore J.L."/>
        </authorList>
    </citation>
    <scope>NUCLEOTIDE SEQUENCE [LARGE SCALE GENOMIC DNA]</scope>
</reference>
<dbReference type="InterPro" id="IPR043504">
    <property type="entry name" value="Peptidase_S1_PA_chymotrypsin"/>
</dbReference>
<dbReference type="PANTHER" id="PTHR24258:SF116">
    <property type="entry name" value="FI16631P1-RELATED"/>
    <property type="match status" value="1"/>
</dbReference>
<sequence>YHVCGGSLITPTKILTAAHCVTHRFEVRLGMHNQNSNKNDAEQTHSVSKIKIHEDYNWKSIENDLAILTLDVPVTYTDKVSPICLVPSCFDGADQTVTAMGWGHTTDGGQNSHVLRHTDLTVVNNEQCKIAVQNKYLADSALCAYAEGRDTCQNDSGGPLVLEYPEDTKCRFKQIGVVSYGDVCASGTPGVYAKVASFVPWVEEMAQL</sequence>
<dbReference type="MEROPS" id="S01.221"/>
<keyword evidence="7" id="KW-0865">Zymogen</keyword>
<keyword evidence="5" id="KW-0378">Hydrolase</keyword>
<dbReference type="PROSITE" id="PS50240">
    <property type="entry name" value="TRYPSIN_DOM"/>
    <property type="match status" value="1"/>
</dbReference>
<evidence type="ECO:0000256" key="4">
    <source>
        <dbReference type="ARBA" id="ARBA00022729"/>
    </source>
</evidence>
<comment type="subcellular location">
    <subcellularLocation>
        <location evidence="1">Secreted</location>
    </subcellularLocation>
</comment>
<name>E9FZZ6_DAPPU</name>
<evidence type="ECO:0000313" key="11">
    <source>
        <dbReference type="Proteomes" id="UP000000305"/>
    </source>
</evidence>
<dbReference type="InterPro" id="IPR001314">
    <property type="entry name" value="Peptidase_S1A"/>
</dbReference>
<dbReference type="HOGENOM" id="CLU_006842_13_1_1"/>
<dbReference type="PRINTS" id="PR00722">
    <property type="entry name" value="CHYMOTRYPSIN"/>
</dbReference>
<keyword evidence="4" id="KW-0732">Signal</keyword>
<protein>
    <recommendedName>
        <fullName evidence="9">Peptidase S1 domain-containing protein</fullName>
    </recommendedName>
</protein>
<dbReference type="GO" id="GO:0004252">
    <property type="term" value="F:serine-type endopeptidase activity"/>
    <property type="evidence" value="ECO:0007669"/>
    <property type="project" value="InterPro"/>
</dbReference>
<dbReference type="AlphaFoldDB" id="E9FZZ6"/>
<dbReference type="Proteomes" id="UP000000305">
    <property type="component" value="Unassembled WGS sequence"/>
</dbReference>
<dbReference type="FunFam" id="2.40.10.10:FF:000146">
    <property type="entry name" value="Serine protease 53"/>
    <property type="match status" value="1"/>
</dbReference>
<evidence type="ECO:0000256" key="2">
    <source>
        <dbReference type="ARBA" id="ARBA00022525"/>
    </source>
</evidence>
<evidence type="ECO:0000256" key="6">
    <source>
        <dbReference type="ARBA" id="ARBA00022825"/>
    </source>
</evidence>
<dbReference type="InParanoid" id="E9FZZ6"/>
<evidence type="ECO:0000256" key="8">
    <source>
        <dbReference type="ARBA" id="ARBA00023157"/>
    </source>
</evidence>
<keyword evidence="2" id="KW-0964">Secreted</keyword>
<accession>E9FZZ6</accession>
<dbReference type="OMA" id="PWVEEMA"/>
<dbReference type="GO" id="GO:0006508">
    <property type="term" value="P:proteolysis"/>
    <property type="evidence" value="ECO:0007669"/>
    <property type="project" value="UniProtKB-KW"/>
</dbReference>
<dbReference type="SMART" id="SM00020">
    <property type="entry name" value="Tryp_SPc"/>
    <property type="match status" value="1"/>
</dbReference>
<dbReference type="Gene3D" id="2.40.10.10">
    <property type="entry name" value="Trypsin-like serine proteases"/>
    <property type="match status" value="1"/>
</dbReference>
<evidence type="ECO:0000256" key="3">
    <source>
        <dbReference type="ARBA" id="ARBA00022670"/>
    </source>
</evidence>
<dbReference type="PANTHER" id="PTHR24258">
    <property type="entry name" value="SERINE PROTEASE-RELATED"/>
    <property type="match status" value="1"/>
</dbReference>
<dbReference type="PhylomeDB" id="E9FZZ6"/>
<dbReference type="FunCoup" id="E9FZZ6">
    <property type="interactions" value="147"/>
</dbReference>
<dbReference type="KEGG" id="dpx:DAPPUDRAFT_43928"/>
<dbReference type="PROSITE" id="PS00134">
    <property type="entry name" value="TRYPSIN_HIS"/>
    <property type="match status" value="1"/>
</dbReference>
<evidence type="ECO:0000256" key="5">
    <source>
        <dbReference type="ARBA" id="ARBA00022801"/>
    </source>
</evidence>
<organism evidence="10 11">
    <name type="scientific">Daphnia pulex</name>
    <name type="common">Water flea</name>
    <dbReference type="NCBI Taxonomy" id="6669"/>
    <lineage>
        <taxon>Eukaryota</taxon>
        <taxon>Metazoa</taxon>
        <taxon>Ecdysozoa</taxon>
        <taxon>Arthropoda</taxon>
        <taxon>Crustacea</taxon>
        <taxon>Branchiopoda</taxon>
        <taxon>Diplostraca</taxon>
        <taxon>Cladocera</taxon>
        <taxon>Anomopoda</taxon>
        <taxon>Daphniidae</taxon>
        <taxon>Daphnia</taxon>
    </lineage>
</organism>
<dbReference type="Pfam" id="PF00089">
    <property type="entry name" value="Trypsin"/>
    <property type="match status" value="1"/>
</dbReference>
<dbReference type="InterPro" id="IPR001254">
    <property type="entry name" value="Trypsin_dom"/>
</dbReference>
<dbReference type="SUPFAM" id="SSF50494">
    <property type="entry name" value="Trypsin-like serine proteases"/>
    <property type="match status" value="1"/>
</dbReference>
<dbReference type="EMBL" id="GL732528">
    <property type="protein sequence ID" value="EFX87135.1"/>
    <property type="molecule type" value="Genomic_DNA"/>
</dbReference>
<proteinExistence type="predicted"/>
<keyword evidence="11" id="KW-1185">Reference proteome</keyword>